<dbReference type="EMBL" id="OU466860">
    <property type="protein sequence ID" value="CAH2057933.1"/>
    <property type="molecule type" value="Genomic_DNA"/>
</dbReference>
<sequence>MEYERRLEAAAKIILAEDSKASYAPPDCREFGVTATLKPHQVEGVSWLIRKYLLGVNVVLGRSSISF</sequence>
<keyword evidence="2" id="KW-1185">Reference proteome</keyword>
<dbReference type="AlphaFoldDB" id="A0AAU9S482"/>
<organism evidence="1 2">
    <name type="scientific">Thlaspi arvense</name>
    <name type="common">Field penny-cress</name>
    <dbReference type="NCBI Taxonomy" id="13288"/>
    <lineage>
        <taxon>Eukaryota</taxon>
        <taxon>Viridiplantae</taxon>
        <taxon>Streptophyta</taxon>
        <taxon>Embryophyta</taxon>
        <taxon>Tracheophyta</taxon>
        <taxon>Spermatophyta</taxon>
        <taxon>Magnoliopsida</taxon>
        <taxon>eudicotyledons</taxon>
        <taxon>Gunneridae</taxon>
        <taxon>Pentapetalae</taxon>
        <taxon>rosids</taxon>
        <taxon>malvids</taxon>
        <taxon>Brassicales</taxon>
        <taxon>Brassicaceae</taxon>
        <taxon>Thlaspideae</taxon>
        <taxon>Thlaspi</taxon>
    </lineage>
</organism>
<dbReference type="Proteomes" id="UP000836841">
    <property type="component" value="Chromosome 4"/>
</dbReference>
<reference evidence="1 2" key="1">
    <citation type="submission" date="2022-03" db="EMBL/GenBank/DDBJ databases">
        <authorList>
            <person name="Nunn A."/>
            <person name="Chopra R."/>
            <person name="Nunn A."/>
            <person name="Contreras Garrido A."/>
        </authorList>
    </citation>
    <scope>NUCLEOTIDE SEQUENCE [LARGE SCALE GENOMIC DNA]</scope>
</reference>
<evidence type="ECO:0000313" key="1">
    <source>
        <dbReference type="EMBL" id="CAH2057933.1"/>
    </source>
</evidence>
<proteinExistence type="predicted"/>
<name>A0AAU9S482_THLAR</name>
<accession>A0AAU9S482</accession>
<gene>
    <name evidence="1" type="ORF">TAV2_LOCUS14626</name>
</gene>
<evidence type="ECO:0000313" key="2">
    <source>
        <dbReference type="Proteomes" id="UP000836841"/>
    </source>
</evidence>
<protein>
    <submittedName>
        <fullName evidence="1">Uncharacterized protein</fullName>
    </submittedName>
</protein>